<sequence length="68" mass="7573">MTDQDDLDDEMDAHRCEFLMSTAAGTTTRQVANQGQIQLADGSSNEPAEKNDPLAVANCRWRCRIRCT</sequence>
<reference evidence="2" key="1">
    <citation type="submission" date="2014-09" db="EMBL/GenBank/DDBJ databases">
        <authorList>
            <person name="Sharma Rahul"/>
            <person name="Thines Marco"/>
        </authorList>
    </citation>
    <scope>NUCLEOTIDE SEQUENCE [LARGE SCALE GENOMIC DNA]</scope>
</reference>
<dbReference type="EMBL" id="CCYD01001640">
    <property type="protein sequence ID" value="CEG45630.1"/>
    <property type="molecule type" value="Genomic_DNA"/>
</dbReference>
<proteinExistence type="predicted"/>
<protein>
    <submittedName>
        <fullName evidence="1">Uncharacterized protein</fullName>
    </submittedName>
</protein>
<evidence type="ECO:0000313" key="1">
    <source>
        <dbReference type="EMBL" id="CEG45630.1"/>
    </source>
</evidence>
<keyword evidence="2" id="KW-1185">Reference proteome</keyword>
<dbReference type="Proteomes" id="UP000054928">
    <property type="component" value="Unassembled WGS sequence"/>
</dbReference>
<accession>A0A0P1AX60</accession>
<dbReference type="GeneID" id="36396969"/>
<dbReference type="AlphaFoldDB" id="A0A0P1AX60"/>
<dbReference type="RefSeq" id="XP_024581999.1">
    <property type="nucleotide sequence ID" value="XM_024716396.1"/>
</dbReference>
<evidence type="ECO:0000313" key="2">
    <source>
        <dbReference type="Proteomes" id="UP000054928"/>
    </source>
</evidence>
<name>A0A0P1AX60_PLAHL</name>
<organism evidence="1 2">
    <name type="scientific">Plasmopara halstedii</name>
    <name type="common">Downy mildew of sunflower</name>
    <dbReference type="NCBI Taxonomy" id="4781"/>
    <lineage>
        <taxon>Eukaryota</taxon>
        <taxon>Sar</taxon>
        <taxon>Stramenopiles</taxon>
        <taxon>Oomycota</taxon>
        <taxon>Peronosporomycetes</taxon>
        <taxon>Peronosporales</taxon>
        <taxon>Peronosporaceae</taxon>
        <taxon>Plasmopara</taxon>
    </lineage>
</organism>